<sequence>MSGAETGKRPAPGGRGAEQERLRERLQELDIYLGNIDADYGHSFRAEIERVRGKLEQAERDLEARAGDGSLHELWSSLSAEIHEIEARMKP</sequence>
<evidence type="ECO:0000256" key="2">
    <source>
        <dbReference type="SAM" id="MobiDB-lite"/>
    </source>
</evidence>
<dbReference type="EMBL" id="FWZX01000005">
    <property type="protein sequence ID" value="SMF14053.1"/>
    <property type="molecule type" value="Genomic_DNA"/>
</dbReference>
<accession>A0A1Y6BKI1</accession>
<evidence type="ECO:0000313" key="4">
    <source>
        <dbReference type="Proteomes" id="UP000192917"/>
    </source>
</evidence>
<feature type="coiled-coil region" evidence="1">
    <location>
        <begin position="41"/>
        <end position="68"/>
    </location>
</feature>
<feature type="region of interest" description="Disordered" evidence="2">
    <location>
        <begin position="1"/>
        <end position="20"/>
    </location>
</feature>
<keyword evidence="1" id="KW-0175">Coiled coil</keyword>
<dbReference type="Proteomes" id="UP000192917">
    <property type="component" value="Unassembled WGS sequence"/>
</dbReference>
<evidence type="ECO:0000313" key="3">
    <source>
        <dbReference type="EMBL" id="SMF14053.1"/>
    </source>
</evidence>
<gene>
    <name evidence="3" type="ORF">SAMN05428998_105225</name>
</gene>
<dbReference type="RefSeq" id="WP_085122268.1">
    <property type="nucleotide sequence ID" value="NZ_FWZX01000005.1"/>
</dbReference>
<name>A0A1Y6BKI1_9PROT</name>
<proteinExistence type="predicted"/>
<keyword evidence="4" id="KW-1185">Reference proteome</keyword>
<evidence type="ECO:0000256" key="1">
    <source>
        <dbReference type="SAM" id="Coils"/>
    </source>
</evidence>
<protein>
    <submittedName>
        <fullName evidence="3">Uncharacterized protein</fullName>
    </submittedName>
</protein>
<dbReference type="AlphaFoldDB" id="A0A1Y6BKI1"/>
<reference evidence="3 4" key="1">
    <citation type="submission" date="2017-04" db="EMBL/GenBank/DDBJ databases">
        <authorList>
            <person name="Afonso C.L."/>
            <person name="Miller P.J."/>
            <person name="Scott M.A."/>
            <person name="Spackman E."/>
            <person name="Goraichik I."/>
            <person name="Dimitrov K.M."/>
            <person name="Suarez D.L."/>
            <person name="Swayne D.E."/>
        </authorList>
    </citation>
    <scope>NUCLEOTIDE SEQUENCE [LARGE SCALE GENOMIC DNA]</scope>
    <source>
        <strain evidence="3 4">USBA 355</strain>
    </source>
</reference>
<organism evidence="3 4">
    <name type="scientific">Tistlia consotensis USBA 355</name>
    <dbReference type="NCBI Taxonomy" id="560819"/>
    <lineage>
        <taxon>Bacteria</taxon>
        <taxon>Pseudomonadati</taxon>
        <taxon>Pseudomonadota</taxon>
        <taxon>Alphaproteobacteria</taxon>
        <taxon>Rhodospirillales</taxon>
        <taxon>Rhodovibrionaceae</taxon>
        <taxon>Tistlia</taxon>
    </lineage>
</organism>